<gene>
    <name evidence="2" type="ORF">HF685_09255</name>
</gene>
<feature type="signal peptide" evidence="1">
    <location>
        <begin position="1"/>
        <end position="24"/>
    </location>
</feature>
<proteinExistence type="predicted"/>
<evidence type="ECO:0000313" key="2">
    <source>
        <dbReference type="EMBL" id="QJB69445.1"/>
    </source>
</evidence>
<organism evidence="2 3">
    <name type="scientific">Parasphingorhabdus halotolerans</name>
    <dbReference type="NCBI Taxonomy" id="2725558"/>
    <lineage>
        <taxon>Bacteria</taxon>
        <taxon>Pseudomonadati</taxon>
        <taxon>Pseudomonadota</taxon>
        <taxon>Alphaproteobacteria</taxon>
        <taxon>Sphingomonadales</taxon>
        <taxon>Sphingomonadaceae</taxon>
        <taxon>Parasphingorhabdus</taxon>
    </lineage>
</organism>
<dbReference type="Proteomes" id="UP000501600">
    <property type="component" value="Chromosome"/>
</dbReference>
<accession>A0A6H2DNB1</accession>
<feature type="chain" id="PRO_5026257259" description="DUF1579 domain-containing protein" evidence="1">
    <location>
        <begin position="25"/>
        <end position="72"/>
    </location>
</feature>
<evidence type="ECO:0000256" key="1">
    <source>
        <dbReference type="SAM" id="SignalP"/>
    </source>
</evidence>
<sequence>MRLRLIFAGFLMTPALLIAFPAAAEEPPSPTAHQSEIMEKFAGTWKAEGTSFGLRSKSTMVWSKDRPTNSTG</sequence>
<dbReference type="KEGG" id="phao:HF685_09255"/>
<dbReference type="EMBL" id="CP051217">
    <property type="protein sequence ID" value="QJB69445.1"/>
    <property type="molecule type" value="Genomic_DNA"/>
</dbReference>
<name>A0A6H2DNB1_9SPHN</name>
<evidence type="ECO:0000313" key="3">
    <source>
        <dbReference type="Proteomes" id="UP000501600"/>
    </source>
</evidence>
<reference evidence="2 3" key="1">
    <citation type="submission" date="2020-04" db="EMBL/GenBank/DDBJ databases">
        <title>Genome sequence for Sphingorhabdus sp. strain M1.</title>
        <authorList>
            <person name="Park S.-J."/>
        </authorList>
    </citation>
    <scope>NUCLEOTIDE SEQUENCE [LARGE SCALE GENOMIC DNA]</scope>
    <source>
        <strain evidence="2 3">JK6</strain>
    </source>
</reference>
<protein>
    <recommendedName>
        <fullName evidence="4">DUF1579 domain-containing protein</fullName>
    </recommendedName>
</protein>
<dbReference type="AlphaFoldDB" id="A0A6H2DNB1"/>
<dbReference type="RefSeq" id="WP_168819497.1">
    <property type="nucleotide sequence ID" value="NZ_CP051217.1"/>
</dbReference>
<keyword evidence="1" id="KW-0732">Signal</keyword>
<keyword evidence="3" id="KW-1185">Reference proteome</keyword>
<evidence type="ECO:0008006" key="4">
    <source>
        <dbReference type="Google" id="ProtNLM"/>
    </source>
</evidence>